<evidence type="ECO:0000256" key="4">
    <source>
        <dbReference type="RuleBase" id="RU003719"/>
    </source>
</evidence>
<comment type="similarity">
    <text evidence="1 4">Belongs to the D-isomer specific 2-hydroxyacid dehydrogenase family.</text>
</comment>
<evidence type="ECO:0000313" key="8">
    <source>
        <dbReference type="Proteomes" id="UP000541810"/>
    </source>
</evidence>
<name>A0A7X0LKT3_9BACT</name>
<reference evidence="7 8" key="1">
    <citation type="submission" date="2020-08" db="EMBL/GenBank/DDBJ databases">
        <title>Genomic Encyclopedia of Type Strains, Phase IV (KMG-IV): sequencing the most valuable type-strain genomes for metagenomic binning, comparative biology and taxonomic classification.</title>
        <authorList>
            <person name="Goeker M."/>
        </authorList>
    </citation>
    <scope>NUCLEOTIDE SEQUENCE [LARGE SCALE GENOMIC DNA]</scope>
    <source>
        <strain evidence="7 8">DSM 103725</strain>
    </source>
</reference>
<accession>A0A7X0LKT3</accession>
<keyword evidence="3" id="KW-0520">NAD</keyword>
<gene>
    <name evidence="7" type="ORF">HNQ40_002083</name>
</gene>
<comment type="caution">
    <text evidence="7">The sequence shown here is derived from an EMBL/GenBank/DDBJ whole genome shotgun (WGS) entry which is preliminary data.</text>
</comment>
<dbReference type="RefSeq" id="WP_184677805.1">
    <property type="nucleotide sequence ID" value="NZ_JACHGY010000001.1"/>
</dbReference>
<dbReference type="InterPro" id="IPR006140">
    <property type="entry name" value="D-isomer_DH_NAD-bd"/>
</dbReference>
<keyword evidence="8" id="KW-1185">Reference proteome</keyword>
<keyword evidence="2 4" id="KW-0560">Oxidoreductase</keyword>
<dbReference type="Pfam" id="PF00389">
    <property type="entry name" value="2-Hacid_dh"/>
    <property type="match status" value="1"/>
</dbReference>
<dbReference type="SUPFAM" id="SSF51735">
    <property type="entry name" value="NAD(P)-binding Rossmann-fold domains"/>
    <property type="match status" value="1"/>
</dbReference>
<dbReference type="SUPFAM" id="SSF52283">
    <property type="entry name" value="Formate/glycerate dehydrogenase catalytic domain-like"/>
    <property type="match status" value="1"/>
</dbReference>
<dbReference type="PANTHER" id="PTHR42789">
    <property type="entry name" value="D-ISOMER SPECIFIC 2-HYDROXYACID DEHYDROGENASE FAMILY PROTEIN (AFU_ORTHOLOGUE AFUA_6G10090)"/>
    <property type="match status" value="1"/>
</dbReference>
<evidence type="ECO:0000313" key="7">
    <source>
        <dbReference type="EMBL" id="MBB6430277.1"/>
    </source>
</evidence>
<dbReference type="AlphaFoldDB" id="A0A7X0LKT3"/>
<organism evidence="7 8">
    <name type="scientific">Algisphaera agarilytica</name>
    <dbReference type="NCBI Taxonomy" id="1385975"/>
    <lineage>
        <taxon>Bacteria</taxon>
        <taxon>Pseudomonadati</taxon>
        <taxon>Planctomycetota</taxon>
        <taxon>Phycisphaerae</taxon>
        <taxon>Phycisphaerales</taxon>
        <taxon>Phycisphaeraceae</taxon>
        <taxon>Algisphaera</taxon>
    </lineage>
</organism>
<dbReference type="Gene3D" id="3.40.50.720">
    <property type="entry name" value="NAD(P)-binding Rossmann-like Domain"/>
    <property type="match status" value="2"/>
</dbReference>
<proteinExistence type="inferred from homology"/>
<dbReference type="Proteomes" id="UP000541810">
    <property type="component" value="Unassembled WGS sequence"/>
</dbReference>
<evidence type="ECO:0000259" key="5">
    <source>
        <dbReference type="Pfam" id="PF00389"/>
    </source>
</evidence>
<dbReference type="InterPro" id="IPR050857">
    <property type="entry name" value="D-2-hydroxyacid_DH"/>
</dbReference>
<feature type="domain" description="D-isomer specific 2-hydroxyacid dehydrogenase NAD-binding" evidence="6">
    <location>
        <begin position="116"/>
        <end position="290"/>
    </location>
</feature>
<dbReference type="CDD" id="cd12172">
    <property type="entry name" value="PGDH_like_2"/>
    <property type="match status" value="1"/>
</dbReference>
<dbReference type="GO" id="GO:0004617">
    <property type="term" value="F:phosphoglycerate dehydrogenase activity"/>
    <property type="evidence" value="ECO:0007669"/>
    <property type="project" value="UniProtKB-EC"/>
</dbReference>
<dbReference type="EC" id="1.1.1.95" evidence="7"/>
<evidence type="ECO:0000259" key="6">
    <source>
        <dbReference type="Pfam" id="PF02826"/>
    </source>
</evidence>
<protein>
    <submittedName>
        <fullName evidence="7">D-3-phosphoglycerate dehydrogenase</fullName>
        <ecNumber evidence="7">1.1.1.95</ecNumber>
    </submittedName>
</protein>
<evidence type="ECO:0000256" key="2">
    <source>
        <dbReference type="ARBA" id="ARBA00023002"/>
    </source>
</evidence>
<dbReference type="PROSITE" id="PS00671">
    <property type="entry name" value="D_2_HYDROXYACID_DH_3"/>
    <property type="match status" value="1"/>
</dbReference>
<dbReference type="PANTHER" id="PTHR42789:SF1">
    <property type="entry name" value="D-ISOMER SPECIFIC 2-HYDROXYACID DEHYDROGENASE FAMILY PROTEIN (AFU_ORTHOLOGUE AFUA_6G10090)"/>
    <property type="match status" value="1"/>
</dbReference>
<evidence type="ECO:0000256" key="3">
    <source>
        <dbReference type="ARBA" id="ARBA00023027"/>
    </source>
</evidence>
<dbReference type="GO" id="GO:0051287">
    <property type="term" value="F:NAD binding"/>
    <property type="evidence" value="ECO:0007669"/>
    <property type="project" value="InterPro"/>
</dbReference>
<dbReference type="EMBL" id="JACHGY010000001">
    <property type="protein sequence ID" value="MBB6430277.1"/>
    <property type="molecule type" value="Genomic_DNA"/>
</dbReference>
<evidence type="ECO:0000256" key="1">
    <source>
        <dbReference type="ARBA" id="ARBA00005854"/>
    </source>
</evidence>
<feature type="domain" description="D-isomer specific 2-hydroxyacid dehydrogenase catalytic" evidence="5">
    <location>
        <begin position="35"/>
        <end position="315"/>
    </location>
</feature>
<sequence length="324" mass="35184">MRILLTTTSYQDTPGDHHAKLESSGFEIVRARGPLHEAEMLELVEKHGGFDGLLNGDDEITANVIDAALAAPTPLKVIAKYGIGLDSINVPHATEKKIPVLFTPGVNHTTVAEHAFGLMIGLSKHFKMHLREVEAGNWKRQTGSELAGKTLGIIGMGRIGKEVIKRGAAFGMPAMAYDLYWDEDFANEYGVKKCDSAEEVLTTADVISLHMNLTEENRGFINTALIEQMKDTAILINTARGGLVNESDIAEACKAGKLGGYGTDVVNVEPMQTPHPYQGVDNIMLTPHIGSRTLESVGRQAMRATLNLVNFLSGNDDFIQANKF</sequence>
<dbReference type="InterPro" id="IPR006139">
    <property type="entry name" value="D-isomer_2_OHA_DH_cat_dom"/>
</dbReference>
<dbReference type="InterPro" id="IPR029753">
    <property type="entry name" value="D-isomer_DH_CS"/>
</dbReference>
<dbReference type="InterPro" id="IPR036291">
    <property type="entry name" value="NAD(P)-bd_dom_sf"/>
</dbReference>
<dbReference type="Pfam" id="PF02826">
    <property type="entry name" value="2-Hacid_dh_C"/>
    <property type="match status" value="1"/>
</dbReference>